<evidence type="ECO:0000313" key="2">
    <source>
        <dbReference type="EMBL" id="CAG8682263.1"/>
    </source>
</evidence>
<evidence type="ECO:0000313" key="3">
    <source>
        <dbReference type="Proteomes" id="UP000789831"/>
    </source>
</evidence>
<proteinExistence type="predicted"/>
<dbReference type="EMBL" id="CAJVPL010010857">
    <property type="protein sequence ID" value="CAG8682263.1"/>
    <property type="molecule type" value="Genomic_DNA"/>
</dbReference>
<accession>A0A9N9HK16</accession>
<sequence length="371" mass="42030">ARRNLLTEKAFLKPEKAPIRLLSPLSGYLKNAASKKKLWIYENGNALTSDVEQARAENLLPNVVRKHEEAEVRDANTGYLICAVYRNRIGKEALNFMFESVLLMFQERFKVKRGEVEKLKQGNMVAAGYLCTWHCGVFTHVRNVAKTLLNTQEFEDREAHIMASVSLLYNYVMHLFLKELVEDVAKLLEEHDLPRLDGGKYEAKGAVGFDMTYRGTAIHLLYQLDLCEAYAALNYSKHAHTDKNFLKYAWCFSERDKHGTTVVPSTGYQAVWSQNLATKTMTFREQPKVLASFLKAEKQKKKTINEEKGETADKESGEAIGKNVIGGEEDEAAEVEGEITEVEGEIAEVEGEIAEVEDEFDKEESVDESKE</sequence>
<feature type="non-terminal residue" evidence="2">
    <location>
        <position position="371"/>
    </location>
</feature>
<organism evidence="2 3">
    <name type="scientific">Ambispora gerdemannii</name>
    <dbReference type="NCBI Taxonomy" id="144530"/>
    <lineage>
        <taxon>Eukaryota</taxon>
        <taxon>Fungi</taxon>
        <taxon>Fungi incertae sedis</taxon>
        <taxon>Mucoromycota</taxon>
        <taxon>Glomeromycotina</taxon>
        <taxon>Glomeromycetes</taxon>
        <taxon>Archaeosporales</taxon>
        <taxon>Ambisporaceae</taxon>
        <taxon>Ambispora</taxon>
    </lineage>
</organism>
<dbReference type="Proteomes" id="UP000789831">
    <property type="component" value="Unassembled WGS sequence"/>
</dbReference>
<dbReference type="OrthoDB" id="10604268at2759"/>
<evidence type="ECO:0000256" key="1">
    <source>
        <dbReference type="SAM" id="MobiDB-lite"/>
    </source>
</evidence>
<feature type="region of interest" description="Disordered" evidence="1">
    <location>
        <begin position="302"/>
        <end position="371"/>
    </location>
</feature>
<reference evidence="2" key="1">
    <citation type="submission" date="2021-06" db="EMBL/GenBank/DDBJ databases">
        <authorList>
            <person name="Kallberg Y."/>
            <person name="Tangrot J."/>
            <person name="Rosling A."/>
        </authorList>
    </citation>
    <scope>NUCLEOTIDE SEQUENCE</scope>
    <source>
        <strain evidence="2">MT106</strain>
    </source>
</reference>
<gene>
    <name evidence="2" type="ORF">AGERDE_LOCUS12724</name>
</gene>
<keyword evidence="3" id="KW-1185">Reference proteome</keyword>
<protein>
    <submittedName>
        <fullName evidence="2">10551_t:CDS:1</fullName>
    </submittedName>
</protein>
<feature type="compositionally biased region" description="Acidic residues" evidence="1">
    <location>
        <begin position="327"/>
        <end position="371"/>
    </location>
</feature>
<feature type="non-terminal residue" evidence="2">
    <location>
        <position position="1"/>
    </location>
</feature>
<feature type="compositionally biased region" description="Basic and acidic residues" evidence="1">
    <location>
        <begin position="303"/>
        <end position="317"/>
    </location>
</feature>
<dbReference type="AlphaFoldDB" id="A0A9N9HK16"/>
<name>A0A9N9HK16_9GLOM</name>
<comment type="caution">
    <text evidence="2">The sequence shown here is derived from an EMBL/GenBank/DDBJ whole genome shotgun (WGS) entry which is preliminary data.</text>
</comment>